<keyword evidence="3" id="KW-1185">Reference proteome</keyword>
<proteinExistence type="predicted"/>
<organism evidence="2 3">
    <name type="scientific">Cymbomonas tetramitiformis</name>
    <dbReference type="NCBI Taxonomy" id="36881"/>
    <lineage>
        <taxon>Eukaryota</taxon>
        <taxon>Viridiplantae</taxon>
        <taxon>Chlorophyta</taxon>
        <taxon>Pyramimonadophyceae</taxon>
        <taxon>Pyramimonadales</taxon>
        <taxon>Pyramimonadaceae</taxon>
        <taxon>Cymbomonas</taxon>
    </lineage>
</organism>
<gene>
    <name evidence="2" type="ORF">CYMTET_20087</name>
</gene>
<dbReference type="EMBL" id="LGRX02009599">
    <property type="protein sequence ID" value="KAK3271576.1"/>
    <property type="molecule type" value="Genomic_DNA"/>
</dbReference>
<evidence type="ECO:0000313" key="3">
    <source>
        <dbReference type="Proteomes" id="UP001190700"/>
    </source>
</evidence>
<name>A0AAE0L487_9CHLO</name>
<evidence type="ECO:0000256" key="1">
    <source>
        <dbReference type="SAM" id="MobiDB-lite"/>
    </source>
</evidence>
<reference evidence="2 3" key="1">
    <citation type="journal article" date="2015" name="Genome Biol. Evol.">
        <title>Comparative Genomics of a Bacterivorous Green Alga Reveals Evolutionary Causalities and Consequences of Phago-Mixotrophic Mode of Nutrition.</title>
        <authorList>
            <person name="Burns J.A."/>
            <person name="Paasch A."/>
            <person name="Narechania A."/>
            <person name="Kim E."/>
        </authorList>
    </citation>
    <scope>NUCLEOTIDE SEQUENCE [LARGE SCALE GENOMIC DNA]</scope>
    <source>
        <strain evidence="2 3">PLY_AMNH</strain>
    </source>
</reference>
<dbReference type="AlphaFoldDB" id="A0AAE0L487"/>
<accession>A0AAE0L487</accession>
<sequence length="181" mass="19685">MDIKQLRPEASSSPIRNRPTAEGGAEGGAEESPSKRTRGGVKEAGASKSPSKAKKLADAKETSKEKKIAADHLELASRYPLDTEVWVFARQTVEDDALTVWLKDDKYITPNGNLTSDAPLLAGRVIDNVQGAECQHFSSRTLMPLPPKFLRLEIPKANSRSPVGTDEFATKAITAFRDLPN</sequence>
<protein>
    <submittedName>
        <fullName evidence="2">Uncharacterized protein</fullName>
    </submittedName>
</protein>
<evidence type="ECO:0000313" key="2">
    <source>
        <dbReference type="EMBL" id="KAK3271576.1"/>
    </source>
</evidence>
<comment type="caution">
    <text evidence="2">The sequence shown here is derived from an EMBL/GenBank/DDBJ whole genome shotgun (WGS) entry which is preliminary data.</text>
</comment>
<feature type="compositionally biased region" description="Basic and acidic residues" evidence="1">
    <location>
        <begin position="55"/>
        <end position="66"/>
    </location>
</feature>
<dbReference type="Proteomes" id="UP001190700">
    <property type="component" value="Unassembled WGS sequence"/>
</dbReference>
<feature type="region of interest" description="Disordered" evidence="1">
    <location>
        <begin position="1"/>
        <end position="66"/>
    </location>
</feature>